<gene>
    <name evidence="2" type="ORF">ACFO9E_18075</name>
</gene>
<accession>A0ABV9G9V5</accession>
<dbReference type="Pfam" id="PF25232">
    <property type="entry name" value="DUF7848"/>
    <property type="match status" value="1"/>
</dbReference>
<evidence type="ECO:0000313" key="3">
    <source>
        <dbReference type="Proteomes" id="UP001595993"/>
    </source>
</evidence>
<organism evidence="2 3">
    <name type="scientific">Streptomyces maoxianensis</name>
    <dbReference type="NCBI Taxonomy" id="1459942"/>
    <lineage>
        <taxon>Bacteria</taxon>
        <taxon>Bacillati</taxon>
        <taxon>Actinomycetota</taxon>
        <taxon>Actinomycetes</taxon>
        <taxon>Kitasatosporales</taxon>
        <taxon>Streptomycetaceae</taxon>
        <taxon>Streptomyces</taxon>
    </lineage>
</organism>
<dbReference type="RefSeq" id="WP_381196791.1">
    <property type="nucleotide sequence ID" value="NZ_JBHSFE010000014.1"/>
</dbReference>
<evidence type="ECO:0000259" key="1">
    <source>
        <dbReference type="Pfam" id="PF25232"/>
    </source>
</evidence>
<sequence length="89" mass="9818">MKSLIKAAEWTLSTDTAQGAPQEPMYESECTTCAESSGATEGSRVHPEIWALKHTGSHPTHRQFRAVITSFWRVSPAEGNPLYDQEAGR</sequence>
<dbReference type="EMBL" id="JBHSFE010000014">
    <property type="protein sequence ID" value="MFC4609706.1"/>
    <property type="molecule type" value="Genomic_DNA"/>
</dbReference>
<keyword evidence="3" id="KW-1185">Reference proteome</keyword>
<protein>
    <recommendedName>
        <fullName evidence="1">DUF7848 domain-containing protein</fullName>
    </recommendedName>
</protein>
<dbReference type="Proteomes" id="UP001595993">
    <property type="component" value="Unassembled WGS sequence"/>
</dbReference>
<evidence type="ECO:0000313" key="2">
    <source>
        <dbReference type="EMBL" id="MFC4609706.1"/>
    </source>
</evidence>
<name>A0ABV9G9V5_9ACTN</name>
<proteinExistence type="predicted"/>
<feature type="domain" description="DUF7848" evidence="1">
    <location>
        <begin position="2"/>
        <end position="78"/>
    </location>
</feature>
<dbReference type="InterPro" id="IPR057170">
    <property type="entry name" value="DUF7848"/>
</dbReference>
<comment type="caution">
    <text evidence="2">The sequence shown here is derived from an EMBL/GenBank/DDBJ whole genome shotgun (WGS) entry which is preliminary data.</text>
</comment>
<reference evidence="3" key="1">
    <citation type="journal article" date="2019" name="Int. J. Syst. Evol. Microbiol.">
        <title>The Global Catalogue of Microorganisms (GCM) 10K type strain sequencing project: providing services to taxonomists for standard genome sequencing and annotation.</title>
        <authorList>
            <consortium name="The Broad Institute Genomics Platform"/>
            <consortium name="The Broad Institute Genome Sequencing Center for Infectious Disease"/>
            <person name="Wu L."/>
            <person name="Ma J."/>
        </authorList>
    </citation>
    <scope>NUCLEOTIDE SEQUENCE [LARGE SCALE GENOMIC DNA]</scope>
    <source>
        <strain evidence="3">CGMCC 4.7139</strain>
    </source>
</reference>